<protein>
    <submittedName>
        <fullName evidence="2">Alpha/beta hydrolase</fullName>
    </submittedName>
</protein>
<reference evidence="2 3" key="1">
    <citation type="submission" date="2019-04" db="EMBL/GenBank/DDBJ databases">
        <title>Sphingobacterium olei sp. nov., isolated from oil-contaminated soil.</title>
        <authorList>
            <person name="Liu B."/>
        </authorList>
    </citation>
    <scope>NUCLEOTIDE SEQUENCE [LARGE SCALE GENOMIC DNA]</scope>
    <source>
        <strain evidence="2 3">Y3L14</strain>
    </source>
</reference>
<dbReference type="AlphaFoldDB" id="A0A4U0GY58"/>
<keyword evidence="3" id="KW-1185">Reference proteome</keyword>
<organism evidence="2 3">
    <name type="scientific">Sphingobacterium alkalisoli</name>
    <dbReference type="NCBI Taxonomy" id="1874115"/>
    <lineage>
        <taxon>Bacteria</taxon>
        <taxon>Pseudomonadati</taxon>
        <taxon>Bacteroidota</taxon>
        <taxon>Sphingobacteriia</taxon>
        <taxon>Sphingobacteriales</taxon>
        <taxon>Sphingobacteriaceae</taxon>
        <taxon>Sphingobacterium</taxon>
    </lineage>
</organism>
<sequence>MVPPRKDEKKHLLTSNYQSPITSHQSLVTNHQLPTTSYQPLVTNHQSPVTNHLTDSDFT</sequence>
<gene>
    <name evidence="2" type="ORF">FAZ19_15555</name>
</gene>
<dbReference type="GO" id="GO:0016787">
    <property type="term" value="F:hydrolase activity"/>
    <property type="evidence" value="ECO:0007669"/>
    <property type="project" value="UniProtKB-KW"/>
</dbReference>
<feature type="region of interest" description="Disordered" evidence="1">
    <location>
        <begin position="38"/>
        <end position="59"/>
    </location>
</feature>
<accession>A0A4U0GY58</accession>
<proteinExistence type="predicted"/>
<dbReference type="Proteomes" id="UP000309872">
    <property type="component" value="Unassembled WGS sequence"/>
</dbReference>
<evidence type="ECO:0000256" key="1">
    <source>
        <dbReference type="SAM" id="MobiDB-lite"/>
    </source>
</evidence>
<feature type="compositionally biased region" description="Basic and acidic residues" evidence="1">
    <location>
        <begin position="1"/>
        <end position="11"/>
    </location>
</feature>
<feature type="compositionally biased region" description="Polar residues" evidence="1">
    <location>
        <begin position="13"/>
        <end position="25"/>
    </location>
</feature>
<evidence type="ECO:0000313" key="2">
    <source>
        <dbReference type="EMBL" id="TJY64018.1"/>
    </source>
</evidence>
<dbReference type="OrthoDB" id="9966262at2"/>
<dbReference type="EMBL" id="SUKA01000005">
    <property type="protein sequence ID" value="TJY64018.1"/>
    <property type="molecule type" value="Genomic_DNA"/>
</dbReference>
<keyword evidence="2" id="KW-0378">Hydrolase</keyword>
<comment type="caution">
    <text evidence="2">The sequence shown here is derived from an EMBL/GenBank/DDBJ whole genome shotgun (WGS) entry which is preliminary data.</text>
</comment>
<name>A0A4U0GY58_9SPHI</name>
<evidence type="ECO:0000313" key="3">
    <source>
        <dbReference type="Proteomes" id="UP000309872"/>
    </source>
</evidence>
<feature type="region of interest" description="Disordered" evidence="1">
    <location>
        <begin position="1"/>
        <end position="25"/>
    </location>
</feature>